<dbReference type="EMBL" id="AZMM01015390">
    <property type="protein sequence ID" value="ETJ30089.1"/>
    <property type="molecule type" value="Genomic_DNA"/>
</dbReference>
<evidence type="ECO:0000313" key="2">
    <source>
        <dbReference type="EMBL" id="ETJ30089.1"/>
    </source>
</evidence>
<reference evidence="2" key="1">
    <citation type="submission" date="2013-12" db="EMBL/GenBank/DDBJ databases">
        <title>A Varibaculum cambriense genome reconstructed from a premature infant gut community with otherwise low bacterial novelty that shifts toward anaerobic metabolism during the third week of life.</title>
        <authorList>
            <person name="Brown C.T."/>
            <person name="Sharon I."/>
            <person name="Thomas B.C."/>
            <person name="Castelle C.J."/>
            <person name="Morowitz M.J."/>
            <person name="Banfield J.F."/>
        </authorList>
    </citation>
    <scope>NUCLEOTIDE SEQUENCE</scope>
</reference>
<dbReference type="InterPro" id="IPR003497">
    <property type="entry name" value="BRO_N_domain"/>
</dbReference>
<feature type="non-terminal residue" evidence="2">
    <location>
        <position position="51"/>
    </location>
</feature>
<dbReference type="AlphaFoldDB" id="W1XMN3"/>
<proteinExistence type="predicted"/>
<evidence type="ECO:0000259" key="1">
    <source>
        <dbReference type="Pfam" id="PF02498"/>
    </source>
</evidence>
<accession>W1XMN3</accession>
<feature type="domain" description="Bro-N" evidence="1">
    <location>
        <begin position="15"/>
        <end position="50"/>
    </location>
</feature>
<organism evidence="2">
    <name type="scientific">human gut metagenome</name>
    <dbReference type="NCBI Taxonomy" id="408170"/>
    <lineage>
        <taxon>unclassified sequences</taxon>
        <taxon>metagenomes</taxon>
        <taxon>organismal metagenomes</taxon>
    </lineage>
</organism>
<gene>
    <name evidence="2" type="ORF">Q604_UNBC15390G0002</name>
</gene>
<protein>
    <submittedName>
        <fullName evidence="2">Phage antirepressor KilAC protein</fullName>
    </submittedName>
</protein>
<comment type="caution">
    <text evidence="2">The sequence shown here is derived from an EMBL/GenBank/DDBJ whole genome shotgun (WGS) entry which is preliminary data.</text>
</comment>
<dbReference type="Pfam" id="PF02498">
    <property type="entry name" value="Bro-N"/>
    <property type="match status" value="1"/>
</dbReference>
<name>W1XMN3_9ZZZZ</name>
<sequence length="51" mass="5819">MDELQVFNNISFGQVRVQELDNEVWFVAKDVCECLGINDTSKAVGRLDEDE</sequence>